<sequence length="76" mass="8610">MRWIGLDWRIGEIGIERSEISVPWAIRNTRCGAESKVGKPTRAACHVRVNDSAGDCEGCLNIPRFRLETLLVNHDY</sequence>
<protein>
    <submittedName>
        <fullName evidence="1">GM19223</fullName>
    </submittedName>
</protein>
<proteinExistence type="predicted"/>
<dbReference type="HOGENOM" id="CLU_2657119_0_0_1"/>
<gene>
    <name evidence="1" type="primary">Dsec\GM19223</name>
    <name evidence="1" type="ORF">Dsec_GM19223</name>
</gene>
<name>B4I9U8_DROSE</name>
<keyword evidence="2" id="KW-1185">Reference proteome</keyword>
<evidence type="ECO:0000313" key="1">
    <source>
        <dbReference type="EMBL" id="EDW43979.1"/>
    </source>
</evidence>
<accession>B4I9U8</accession>
<reference evidence="1 2" key="1">
    <citation type="journal article" date="2007" name="Nature">
        <title>Evolution of genes and genomes on the Drosophila phylogeny.</title>
        <authorList>
            <consortium name="Drosophila 12 Genomes Consortium"/>
            <person name="Clark A.G."/>
            <person name="Eisen M.B."/>
            <person name="Smith D.R."/>
            <person name="Bergman C.M."/>
            <person name="Oliver B."/>
            <person name="Markow T.A."/>
            <person name="Kaufman T.C."/>
            <person name="Kellis M."/>
            <person name="Gelbart W."/>
            <person name="Iyer V.N."/>
            <person name="Pollard D.A."/>
            <person name="Sackton T.B."/>
            <person name="Larracuente A.M."/>
            <person name="Singh N.D."/>
            <person name="Abad J.P."/>
            <person name="Abt D.N."/>
            <person name="Adryan B."/>
            <person name="Aguade M."/>
            <person name="Akashi H."/>
            <person name="Anderson W.W."/>
            <person name="Aquadro C.F."/>
            <person name="Ardell D.H."/>
            <person name="Arguello R."/>
            <person name="Artieri C.G."/>
            <person name="Barbash D.A."/>
            <person name="Barker D."/>
            <person name="Barsanti P."/>
            <person name="Batterham P."/>
            <person name="Batzoglou S."/>
            <person name="Begun D."/>
            <person name="Bhutkar A."/>
            <person name="Blanco E."/>
            <person name="Bosak S.A."/>
            <person name="Bradley R.K."/>
            <person name="Brand A.D."/>
            <person name="Brent M.R."/>
            <person name="Brooks A.N."/>
            <person name="Brown R.H."/>
            <person name="Butlin R.K."/>
            <person name="Caggese C."/>
            <person name="Calvi B.R."/>
            <person name="Bernardo de Carvalho A."/>
            <person name="Caspi A."/>
            <person name="Castrezana S."/>
            <person name="Celniker S.E."/>
            <person name="Chang J.L."/>
            <person name="Chapple C."/>
            <person name="Chatterji S."/>
            <person name="Chinwalla A."/>
            <person name="Civetta A."/>
            <person name="Clifton S.W."/>
            <person name="Comeron J.M."/>
            <person name="Costello J.C."/>
            <person name="Coyne J.A."/>
            <person name="Daub J."/>
            <person name="David R.G."/>
            <person name="Delcher A.L."/>
            <person name="Delehaunty K."/>
            <person name="Do C.B."/>
            <person name="Ebling H."/>
            <person name="Edwards K."/>
            <person name="Eickbush T."/>
            <person name="Evans J.D."/>
            <person name="Filipski A."/>
            <person name="Findeiss S."/>
            <person name="Freyhult E."/>
            <person name="Fulton L."/>
            <person name="Fulton R."/>
            <person name="Garcia A.C."/>
            <person name="Gardiner A."/>
            <person name="Garfield D.A."/>
            <person name="Garvin B.E."/>
            <person name="Gibson G."/>
            <person name="Gilbert D."/>
            <person name="Gnerre S."/>
            <person name="Godfrey J."/>
            <person name="Good R."/>
            <person name="Gotea V."/>
            <person name="Gravely B."/>
            <person name="Greenberg A.J."/>
            <person name="Griffiths-Jones S."/>
            <person name="Gross S."/>
            <person name="Guigo R."/>
            <person name="Gustafson E.A."/>
            <person name="Haerty W."/>
            <person name="Hahn M.W."/>
            <person name="Halligan D.L."/>
            <person name="Halpern A.L."/>
            <person name="Halter G.M."/>
            <person name="Han M.V."/>
            <person name="Heger A."/>
            <person name="Hillier L."/>
            <person name="Hinrichs A.S."/>
            <person name="Holmes I."/>
            <person name="Hoskins R.A."/>
            <person name="Hubisz M.J."/>
            <person name="Hultmark D."/>
            <person name="Huntley M.A."/>
            <person name="Jaffe D.B."/>
            <person name="Jagadeeshan S."/>
            <person name="Jeck W.R."/>
            <person name="Johnson J."/>
            <person name="Jones C.D."/>
            <person name="Jordan W.C."/>
            <person name="Karpen G.H."/>
            <person name="Kataoka E."/>
            <person name="Keightley P.D."/>
            <person name="Kheradpour P."/>
            <person name="Kirkness E.F."/>
            <person name="Koerich L.B."/>
            <person name="Kristiansen K."/>
            <person name="Kudrna D."/>
            <person name="Kulathinal R.J."/>
            <person name="Kumar S."/>
            <person name="Kwok R."/>
            <person name="Lander E."/>
            <person name="Langley C.H."/>
            <person name="Lapoint R."/>
            <person name="Lazzaro B.P."/>
            <person name="Lee S.J."/>
            <person name="Levesque L."/>
            <person name="Li R."/>
            <person name="Lin C.F."/>
            <person name="Lin M.F."/>
            <person name="Lindblad-Toh K."/>
            <person name="Llopart A."/>
            <person name="Long M."/>
            <person name="Low L."/>
            <person name="Lozovsky E."/>
            <person name="Lu J."/>
            <person name="Luo M."/>
            <person name="Machado C.A."/>
            <person name="Makalowski W."/>
            <person name="Marzo M."/>
            <person name="Matsuda M."/>
            <person name="Matzkin L."/>
            <person name="McAllister B."/>
            <person name="McBride C.S."/>
            <person name="McKernan B."/>
            <person name="McKernan K."/>
            <person name="Mendez-Lago M."/>
            <person name="Minx P."/>
            <person name="Mollenhauer M.U."/>
            <person name="Montooth K."/>
            <person name="Mount S.M."/>
            <person name="Mu X."/>
            <person name="Myers E."/>
            <person name="Negre B."/>
            <person name="Newfeld S."/>
            <person name="Nielsen R."/>
            <person name="Noor M.A."/>
            <person name="O'Grady P."/>
            <person name="Pachter L."/>
            <person name="Papaceit M."/>
            <person name="Parisi M.J."/>
            <person name="Parisi M."/>
            <person name="Parts L."/>
            <person name="Pedersen J.S."/>
            <person name="Pesole G."/>
            <person name="Phillippy A.M."/>
            <person name="Ponting C.P."/>
            <person name="Pop M."/>
            <person name="Porcelli D."/>
            <person name="Powell J.R."/>
            <person name="Prohaska S."/>
            <person name="Pruitt K."/>
            <person name="Puig M."/>
            <person name="Quesneville H."/>
            <person name="Ram K.R."/>
            <person name="Rand D."/>
            <person name="Rasmussen M.D."/>
            <person name="Reed L.K."/>
            <person name="Reenan R."/>
            <person name="Reily A."/>
            <person name="Remington K.A."/>
            <person name="Rieger T.T."/>
            <person name="Ritchie M.G."/>
            <person name="Robin C."/>
            <person name="Rogers Y.H."/>
            <person name="Rohde C."/>
            <person name="Rozas J."/>
            <person name="Rubenfield M.J."/>
            <person name="Ruiz A."/>
            <person name="Russo S."/>
            <person name="Salzberg S.L."/>
            <person name="Sanchez-Gracia A."/>
            <person name="Saranga D.J."/>
            <person name="Sato H."/>
            <person name="Schaeffer S.W."/>
            <person name="Schatz M.C."/>
            <person name="Schlenke T."/>
            <person name="Schwartz R."/>
            <person name="Segarra C."/>
            <person name="Singh R.S."/>
            <person name="Sirot L."/>
            <person name="Sirota M."/>
            <person name="Sisneros N.B."/>
            <person name="Smith C.D."/>
            <person name="Smith T.F."/>
            <person name="Spieth J."/>
            <person name="Stage D.E."/>
            <person name="Stark A."/>
            <person name="Stephan W."/>
            <person name="Strausberg R.L."/>
            <person name="Strempel S."/>
            <person name="Sturgill D."/>
            <person name="Sutton G."/>
            <person name="Sutton G.G."/>
            <person name="Tao W."/>
            <person name="Teichmann S."/>
            <person name="Tobari Y.N."/>
            <person name="Tomimura Y."/>
            <person name="Tsolas J.M."/>
            <person name="Valente V.L."/>
            <person name="Venter E."/>
            <person name="Venter J.C."/>
            <person name="Vicario S."/>
            <person name="Vieira F.G."/>
            <person name="Vilella A.J."/>
            <person name="Villasante A."/>
            <person name="Walenz B."/>
            <person name="Wang J."/>
            <person name="Wasserman M."/>
            <person name="Watts T."/>
            <person name="Wilson D."/>
            <person name="Wilson R.K."/>
            <person name="Wing R.A."/>
            <person name="Wolfner M.F."/>
            <person name="Wong A."/>
            <person name="Wong G.K."/>
            <person name="Wu C.I."/>
            <person name="Wu G."/>
            <person name="Yamamoto D."/>
            <person name="Yang H.P."/>
            <person name="Yang S.P."/>
            <person name="Yorke J.A."/>
            <person name="Yoshida K."/>
            <person name="Zdobnov E."/>
            <person name="Zhang P."/>
            <person name="Zhang Y."/>
            <person name="Zimin A.V."/>
            <person name="Baldwin J."/>
            <person name="Abdouelleil A."/>
            <person name="Abdulkadir J."/>
            <person name="Abebe A."/>
            <person name="Abera B."/>
            <person name="Abreu J."/>
            <person name="Acer S.C."/>
            <person name="Aftuck L."/>
            <person name="Alexander A."/>
            <person name="An P."/>
            <person name="Anderson E."/>
            <person name="Anderson S."/>
            <person name="Arachi H."/>
            <person name="Azer M."/>
            <person name="Bachantsang P."/>
            <person name="Barry A."/>
            <person name="Bayul T."/>
            <person name="Berlin A."/>
            <person name="Bessette D."/>
            <person name="Bloom T."/>
            <person name="Blye J."/>
            <person name="Boguslavskiy L."/>
            <person name="Bonnet C."/>
            <person name="Boukhgalter B."/>
            <person name="Bourzgui I."/>
            <person name="Brown A."/>
            <person name="Cahill P."/>
            <person name="Channer S."/>
            <person name="Cheshatsang Y."/>
            <person name="Chuda L."/>
            <person name="Citroen M."/>
            <person name="Collymore A."/>
            <person name="Cooke P."/>
            <person name="Costello M."/>
            <person name="D'Aco K."/>
            <person name="Daza R."/>
            <person name="De Haan G."/>
            <person name="DeGray S."/>
            <person name="DeMaso C."/>
            <person name="Dhargay N."/>
            <person name="Dooley K."/>
            <person name="Dooley E."/>
            <person name="Doricent M."/>
            <person name="Dorje P."/>
            <person name="Dorjee K."/>
            <person name="Dupes A."/>
            <person name="Elong R."/>
            <person name="Falk J."/>
            <person name="Farina A."/>
            <person name="Faro S."/>
            <person name="Ferguson D."/>
            <person name="Fisher S."/>
            <person name="Foley C.D."/>
            <person name="Franke A."/>
            <person name="Friedrich D."/>
            <person name="Gadbois L."/>
            <person name="Gearin G."/>
            <person name="Gearin C.R."/>
            <person name="Giannoukos G."/>
            <person name="Goode T."/>
            <person name="Graham J."/>
            <person name="Grandbois E."/>
            <person name="Grewal S."/>
            <person name="Gyaltsen K."/>
            <person name="Hafez N."/>
            <person name="Hagos B."/>
            <person name="Hall J."/>
            <person name="Henson C."/>
            <person name="Hollinger A."/>
            <person name="Honan T."/>
            <person name="Huard M.D."/>
            <person name="Hughes L."/>
            <person name="Hurhula B."/>
            <person name="Husby M.E."/>
            <person name="Kamat A."/>
            <person name="Kanga B."/>
            <person name="Kashin S."/>
            <person name="Khazanovich D."/>
            <person name="Kisner P."/>
            <person name="Lance K."/>
            <person name="Lara M."/>
            <person name="Lee W."/>
            <person name="Lennon N."/>
            <person name="Letendre F."/>
            <person name="LeVine R."/>
            <person name="Lipovsky A."/>
            <person name="Liu X."/>
            <person name="Liu J."/>
            <person name="Liu S."/>
            <person name="Lokyitsang T."/>
            <person name="Lokyitsang Y."/>
            <person name="Lubonja R."/>
            <person name="Lui A."/>
            <person name="MacDonald P."/>
            <person name="Magnisalis V."/>
            <person name="Maru K."/>
            <person name="Matthews C."/>
            <person name="McCusker W."/>
            <person name="McDonough S."/>
            <person name="Mehta T."/>
            <person name="Meldrim J."/>
            <person name="Meneus L."/>
            <person name="Mihai O."/>
            <person name="Mihalev A."/>
            <person name="Mihova T."/>
            <person name="Mittelman R."/>
            <person name="Mlenga V."/>
            <person name="Montmayeur A."/>
            <person name="Mulrain L."/>
            <person name="Navidi A."/>
            <person name="Naylor J."/>
            <person name="Negash T."/>
            <person name="Nguyen T."/>
            <person name="Nguyen N."/>
            <person name="Nicol R."/>
            <person name="Norbu C."/>
            <person name="Norbu N."/>
            <person name="Novod N."/>
            <person name="O'Neill B."/>
            <person name="Osman S."/>
            <person name="Markiewicz E."/>
            <person name="Oyono O.L."/>
            <person name="Patti C."/>
            <person name="Phunkhang P."/>
            <person name="Pierre F."/>
            <person name="Priest M."/>
            <person name="Raghuraman S."/>
            <person name="Rege F."/>
            <person name="Reyes R."/>
            <person name="Rise C."/>
            <person name="Rogov P."/>
            <person name="Ross K."/>
            <person name="Ryan E."/>
            <person name="Settipalli S."/>
            <person name="Shea T."/>
            <person name="Sherpa N."/>
            <person name="Shi L."/>
            <person name="Shih D."/>
            <person name="Sparrow T."/>
            <person name="Spaulding J."/>
            <person name="Stalker J."/>
            <person name="Stange-Thomann N."/>
            <person name="Stavropoulos S."/>
            <person name="Stone C."/>
            <person name="Strader C."/>
            <person name="Tesfaye S."/>
            <person name="Thomson T."/>
            <person name="Thoulutsang Y."/>
            <person name="Thoulutsang D."/>
            <person name="Topham K."/>
            <person name="Topping I."/>
            <person name="Tsamla T."/>
            <person name="Vassiliev H."/>
            <person name="Vo A."/>
            <person name="Wangchuk T."/>
            <person name="Wangdi T."/>
            <person name="Weiand M."/>
            <person name="Wilkinson J."/>
            <person name="Wilson A."/>
            <person name="Yadav S."/>
            <person name="Young G."/>
            <person name="Yu Q."/>
            <person name="Zembek L."/>
            <person name="Zhong D."/>
            <person name="Zimmer A."/>
            <person name="Zwirko Z."/>
            <person name="Jaffe D.B."/>
            <person name="Alvarez P."/>
            <person name="Brockman W."/>
            <person name="Butler J."/>
            <person name="Chin C."/>
            <person name="Gnerre S."/>
            <person name="Grabherr M."/>
            <person name="Kleber M."/>
            <person name="Mauceli E."/>
            <person name="MacCallum I."/>
        </authorList>
    </citation>
    <scope>NUCLEOTIDE SEQUENCE [LARGE SCALE GENOMIC DNA]</scope>
    <source>
        <strain evidence="2">Rob3c / Tucson 14021-0248.25</strain>
    </source>
</reference>
<dbReference type="Proteomes" id="UP000001292">
    <property type="component" value="Unassembled WGS sequence"/>
</dbReference>
<dbReference type="EMBL" id="CH480825">
    <property type="protein sequence ID" value="EDW43979.1"/>
    <property type="molecule type" value="Genomic_DNA"/>
</dbReference>
<evidence type="ECO:0000313" key="2">
    <source>
        <dbReference type="Proteomes" id="UP000001292"/>
    </source>
</evidence>
<dbReference type="AlphaFoldDB" id="B4I9U8"/>
<organism evidence="2">
    <name type="scientific">Drosophila sechellia</name>
    <name type="common">Fruit fly</name>
    <dbReference type="NCBI Taxonomy" id="7238"/>
    <lineage>
        <taxon>Eukaryota</taxon>
        <taxon>Metazoa</taxon>
        <taxon>Ecdysozoa</taxon>
        <taxon>Arthropoda</taxon>
        <taxon>Hexapoda</taxon>
        <taxon>Insecta</taxon>
        <taxon>Pterygota</taxon>
        <taxon>Neoptera</taxon>
        <taxon>Endopterygota</taxon>
        <taxon>Diptera</taxon>
        <taxon>Brachycera</taxon>
        <taxon>Muscomorpha</taxon>
        <taxon>Ephydroidea</taxon>
        <taxon>Drosophilidae</taxon>
        <taxon>Drosophila</taxon>
        <taxon>Sophophora</taxon>
    </lineage>
</organism>